<dbReference type="Gene3D" id="3.30.1490.20">
    <property type="entry name" value="ATP-grasp fold, A domain"/>
    <property type="match status" value="1"/>
</dbReference>
<dbReference type="Pfam" id="PF13380">
    <property type="entry name" value="CoA_binding_2"/>
    <property type="match status" value="1"/>
</dbReference>
<reference evidence="2 3" key="1">
    <citation type="submission" date="2018-11" db="EMBL/GenBank/DDBJ databases">
        <title>Saccharopolyspora rhizosphaerae sp. nov., an actinomycete isolated from rhizosphere soil in Thailand.</title>
        <authorList>
            <person name="Intra B."/>
            <person name="Euanorasetr J."/>
            <person name="Take A."/>
            <person name="Inahashi Y."/>
            <person name="Mori M."/>
            <person name="Panbangred W."/>
            <person name="Matsumoto A."/>
        </authorList>
    </citation>
    <scope>NUCLEOTIDE SEQUENCE [LARGE SCALE GENOMIC DNA]</scope>
    <source>
        <strain evidence="2 3">H219</strain>
    </source>
</reference>
<dbReference type="SUPFAM" id="SSF52210">
    <property type="entry name" value="Succinyl-CoA synthetase domains"/>
    <property type="match status" value="2"/>
</dbReference>
<evidence type="ECO:0000259" key="1">
    <source>
        <dbReference type="SMART" id="SM00881"/>
    </source>
</evidence>
<proteinExistence type="predicted"/>
<dbReference type="InterPro" id="IPR003781">
    <property type="entry name" value="CoA-bd"/>
</dbReference>
<feature type="domain" description="CoA-binding" evidence="1">
    <location>
        <begin position="14"/>
        <end position="109"/>
    </location>
</feature>
<sequence length="700" mass="73276">MDGNTAPHPAIHRMLHPRSIAVLGASNNPVKLSGRAIALMKRFGYVGRLLPINPVRAQVQGLPAYPSLAHVEGDIDLAMVMLPADQVVDAVRDCAERGIPAAIVGAAGFAELDEEGARLQQQLRDVVADTGIRLLGPNCLGMFSLKDRAMPTFTSAMDGDFQPREGALAFVSQSGAFGTFIFSAAQHAGIGISHFLNTGNEADLSVGELLGGLVELDEVRVLMAYLEGVHDGGELLTVARKAHELDKPVLAVKVGRSAAGARAAASHTASLAGEDAVFDGVVGQFGVVRVDGMEELLDAAVIFADGRRARGRKLTTLSLSGGAGVLMADAAARHGLDVAPWEPEWQSRMAEVLPAFGSPRNPVDLTANLISDPAMLRRALEIAVEHPGSDMIAVLLGNADHAAEELIGAVEHAYRSTDRPLVVVWTGGSGRPRERLRELGIPCFTDPGRAAAALGALAGYSLRPSPPAPQRPGDIDLRAVRAILCEARDHGRTQLDEHESSRLIAAYGVPCAGAFPAKDPQGAVAAAHELGTPVAVKLLSRTVGHKSDIGGVRLNLSTDAEVQEAAEELLRLDPAAKLLVQRMSSGTELIVGIKRDPAFGPVVVVGLGGVLVEVLADSQVGTAPLDTASAKRLLLSLRASRIFAGVRGQPARDLDAAADAIARLSWLAHDLADDVAELDVNPLLVDENGAVAVDCLALLT</sequence>
<dbReference type="GO" id="GO:0005524">
    <property type="term" value="F:ATP binding"/>
    <property type="evidence" value="ECO:0007669"/>
    <property type="project" value="InterPro"/>
</dbReference>
<evidence type="ECO:0000313" key="3">
    <source>
        <dbReference type="Proteomes" id="UP000274515"/>
    </source>
</evidence>
<dbReference type="InterPro" id="IPR036291">
    <property type="entry name" value="NAD(P)-bd_dom_sf"/>
</dbReference>
<dbReference type="Proteomes" id="UP000274515">
    <property type="component" value="Unassembled WGS sequence"/>
</dbReference>
<dbReference type="Gene3D" id="3.30.470.20">
    <property type="entry name" value="ATP-grasp fold, B domain"/>
    <property type="match status" value="1"/>
</dbReference>
<dbReference type="GO" id="GO:0043758">
    <property type="term" value="F:acetate-CoA ligase (ADP-forming) activity"/>
    <property type="evidence" value="ECO:0007669"/>
    <property type="project" value="InterPro"/>
</dbReference>
<dbReference type="PANTHER" id="PTHR42793:SF4">
    <property type="entry name" value="BLL6376 PROTEIN"/>
    <property type="match status" value="1"/>
</dbReference>
<name>A0A3R8P2P0_9PSEU</name>
<dbReference type="RefSeq" id="WP_125089233.1">
    <property type="nucleotide sequence ID" value="NZ_RSAA01000006.1"/>
</dbReference>
<dbReference type="SUPFAM" id="SSF51735">
    <property type="entry name" value="NAD(P)-binding Rossmann-fold domains"/>
    <property type="match status" value="1"/>
</dbReference>
<dbReference type="InterPro" id="IPR043938">
    <property type="entry name" value="Ligase_CoA_dom"/>
</dbReference>
<dbReference type="Gene3D" id="3.40.50.261">
    <property type="entry name" value="Succinyl-CoA synthetase domains"/>
    <property type="match status" value="2"/>
</dbReference>
<dbReference type="Pfam" id="PF13549">
    <property type="entry name" value="ATP-grasp_5"/>
    <property type="match status" value="1"/>
</dbReference>
<accession>A0A3R8P2P0</accession>
<dbReference type="SUPFAM" id="SSF56059">
    <property type="entry name" value="Glutathione synthetase ATP-binding domain-like"/>
    <property type="match status" value="1"/>
</dbReference>
<comment type="caution">
    <text evidence="2">The sequence shown here is derived from an EMBL/GenBank/DDBJ whole genome shotgun (WGS) entry which is preliminary data.</text>
</comment>
<dbReference type="InterPro" id="IPR013815">
    <property type="entry name" value="ATP_grasp_subdomain_1"/>
</dbReference>
<dbReference type="Gene3D" id="3.40.50.720">
    <property type="entry name" value="NAD(P)-binding Rossmann-like Domain"/>
    <property type="match status" value="1"/>
</dbReference>
<evidence type="ECO:0000313" key="2">
    <source>
        <dbReference type="EMBL" id="RRO18735.1"/>
    </source>
</evidence>
<dbReference type="EMBL" id="RSAA01000006">
    <property type="protein sequence ID" value="RRO18735.1"/>
    <property type="molecule type" value="Genomic_DNA"/>
</dbReference>
<dbReference type="SMART" id="SM00881">
    <property type="entry name" value="CoA_binding"/>
    <property type="match status" value="1"/>
</dbReference>
<organism evidence="2 3">
    <name type="scientific">Saccharopolyspora rhizosphaerae</name>
    <dbReference type="NCBI Taxonomy" id="2492662"/>
    <lineage>
        <taxon>Bacteria</taxon>
        <taxon>Bacillati</taxon>
        <taxon>Actinomycetota</taxon>
        <taxon>Actinomycetes</taxon>
        <taxon>Pseudonocardiales</taxon>
        <taxon>Pseudonocardiaceae</taxon>
        <taxon>Saccharopolyspora</taxon>
    </lineage>
</organism>
<dbReference type="Pfam" id="PF13607">
    <property type="entry name" value="Succ_CoA_lig"/>
    <property type="match status" value="1"/>
</dbReference>
<protein>
    <submittedName>
        <fullName evidence="2">CoA-binding protein</fullName>
    </submittedName>
</protein>
<dbReference type="Pfam" id="PF19045">
    <property type="entry name" value="Ligase_CoA_2"/>
    <property type="match status" value="1"/>
</dbReference>
<dbReference type="OrthoDB" id="190266at2"/>
<dbReference type="InterPro" id="IPR016102">
    <property type="entry name" value="Succinyl-CoA_synth-like"/>
</dbReference>
<dbReference type="AlphaFoldDB" id="A0A3R8P2P0"/>
<dbReference type="InterPro" id="IPR032875">
    <property type="entry name" value="Succ_CoA_lig_flav_dom"/>
</dbReference>
<gene>
    <name evidence="2" type="ORF">EIL87_06380</name>
</gene>
<dbReference type="PANTHER" id="PTHR42793">
    <property type="entry name" value="COA BINDING DOMAIN CONTAINING PROTEIN"/>
    <property type="match status" value="1"/>
</dbReference>
<keyword evidence="3" id="KW-1185">Reference proteome</keyword>